<feature type="compositionally biased region" description="Basic and acidic residues" evidence="1">
    <location>
        <begin position="115"/>
        <end position="126"/>
    </location>
</feature>
<dbReference type="SMART" id="SM00444">
    <property type="entry name" value="GYF"/>
    <property type="match status" value="1"/>
</dbReference>
<feature type="region of interest" description="Disordered" evidence="1">
    <location>
        <begin position="166"/>
        <end position="202"/>
    </location>
</feature>
<feature type="domain" description="GYF" evidence="2">
    <location>
        <begin position="280"/>
        <end position="338"/>
    </location>
</feature>
<dbReference type="FunFam" id="3.30.1490.40:FF:000005">
    <property type="entry name" value="CD2 antigen cytoplasmic tail-binding protein 2"/>
    <property type="match status" value="1"/>
</dbReference>
<proteinExistence type="predicted"/>
<dbReference type="GO" id="GO:0005682">
    <property type="term" value="C:U5 snRNP"/>
    <property type="evidence" value="ECO:0007669"/>
    <property type="project" value="InterPro"/>
</dbReference>
<evidence type="ECO:0000313" key="5">
    <source>
        <dbReference type="Proteomes" id="UP000070412"/>
    </source>
</evidence>
<reference evidence="3" key="2">
    <citation type="submission" date="2020-01" db="EMBL/GenBank/DDBJ databases">
        <authorList>
            <person name="Korhonen P.K.K."/>
            <person name="Guangxu M.G."/>
            <person name="Wang T.W."/>
            <person name="Stroehlein A.J.S."/>
            <person name="Young N.D."/>
            <person name="Ang C.-S.A."/>
            <person name="Fernando D.W.F."/>
            <person name="Lu H.L."/>
            <person name="Taylor S.T."/>
            <person name="Ehtesham M.E.M."/>
            <person name="Najaraj S.H.N."/>
            <person name="Harsha G.H.G."/>
            <person name="Madugundu A.M."/>
            <person name="Renuse S.R."/>
            <person name="Holt D.H."/>
            <person name="Pandey A.P."/>
            <person name="Papenfuss A.P."/>
            <person name="Gasser R.B.G."/>
            <person name="Fischer K.F."/>
        </authorList>
    </citation>
    <scope>NUCLEOTIDE SEQUENCE</scope>
    <source>
        <strain evidence="3">SSS_KF_BRIS2020</strain>
    </source>
</reference>
<feature type="region of interest" description="Disordered" evidence="1">
    <location>
        <begin position="1"/>
        <end position="24"/>
    </location>
</feature>
<dbReference type="InterPro" id="IPR003169">
    <property type="entry name" value="GYF"/>
</dbReference>
<dbReference type="InterPro" id="IPR039905">
    <property type="entry name" value="CD2BP2/Lin1"/>
</dbReference>
<organism evidence="3">
    <name type="scientific">Sarcoptes scabiei</name>
    <name type="common">Itch mite</name>
    <name type="synonym">Acarus scabiei</name>
    <dbReference type="NCBI Taxonomy" id="52283"/>
    <lineage>
        <taxon>Eukaryota</taxon>
        <taxon>Metazoa</taxon>
        <taxon>Ecdysozoa</taxon>
        <taxon>Arthropoda</taxon>
        <taxon>Chelicerata</taxon>
        <taxon>Arachnida</taxon>
        <taxon>Acari</taxon>
        <taxon>Acariformes</taxon>
        <taxon>Sarcoptiformes</taxon>
        <taxon>Astigmata</taxon>
        <taxon>Psoroptidia</taxon>
        <taxon>Sarcoptoidea</taxon>
        <taxon>Sarcoptidae</taxon>
        <taxon>Sarcoptinae</taxon>
        <taxon>Sarcoptes</taxon>
    </lineage>
</organism>
<dbReference type="Proteomes" id="UP000070412">
    <property type="component" value="Unassembled WGS sequence"/>
</dbReference>
<accession>A0A834R8N8</accession>
<feature type="region of interest" description="Disordered" evidence="1">
    <location>
        <begin position="115"/>
        <end position="139"/>
    </location>
</feature>
<dbReference type="CDD" id="cd00072">
    <property type="entry name" value="GYF"/>
    <property type="match status" value="1"/>
</dbReference>
<dbReference type="PROSITE" id="PS50829">
    <property type="entry name" value="GYF"/>
    <property type="match status" value="1"/>
</dbReference>
<gene>
    <name evidence="3" type="primary">SSS_869g</name>
    <name evidence="3" type="ORF">SSS_869</name>
</gene>
<evidence type="ECO:0000313" key="3">
    <source>
        <dbReference type="EMBL" id="KAF7489458.1"/>
    </source>
</evidence>
<reference evidence="4" key="3">
    <citation type="submission" date="2022-06" db="UniProtKB">
        <authorList>
            <consortium name="EnsemblMetazoa"/>
        </authorList>
    </citation>
    <scope>IDENTIFICATION</scope>
</reference>
<name>A0A834R8N8_SARSC</name>
<dbReference type="PANTHER" id="PTHR13138:SF3">
    <property type="entry name" value="CD2 ANTIGEN CYTOPLASMIC TAIL-BINDING PROTEIN 2"/>
    <property type="match status" value="1"/>
</dbReference>
<evidence type="ECO:0000313" key="4">
    <source>
        <dbReference type="EnsemblMetazoa" id="KAF7489458.1"/>
    </source>
</evidence>
<dbReference type="Pfam" id="PF02213">
    <property type="entry name" value="GYF"/>
    <property type="match status" value="1"/>
</dbReference>
<dbReference type="OrthoDB" id="331341at2759"/>
<sequence>MNIKKIPTDEENTENQAENADKGHAFGKKFKYTLDSDEEDDEINAEKYNVMSKDDIEGIEKSTIEFDGDIKIMPFNMTEELESGHFDKDGTFIFEKKVEIRDNWLDNINWDRVKQDKSVVKQKENDSSSDDDDEESSSKTLNLQELYSTVCNLIQPTETIRKAIQRYGKQCKSTSNDRRKGLKRKQNDDNEKNLGEQSNDSREKMMQLISIADKILQTGDMDIYEKTFEQFQFYLKNANSSVKSENDMFSDEFEIKASTALPSTSETSSSSMPPLEIESKTTWEYKWEDKDDAQIYGPFSTEDMLAWVQQGYFKDGVFVRRKNSPDSRFYNSKRIDFDLYI</sequence>
<protein>
    <submittedName>
        <fullName evidence="3">CD2 antigen cytoplasmic tail-binding protein 2</fullName>
    </submittedName>
</protein>
<dbReference type="InterPro" id="IPR035445">
    <property type="entry name" value="GYF-like_dom_sf"/>
</dbReference>
<dbReference type="Gene3D" id="3.30.1490.40">
    <property type="match status" value="1"/>
</dbReference>
<dbReference type="EMBL" id="WVUK01000065">
    <property type="protein sequence ID" value="KAF7489458.1"/>
    <property type="molecule type" value="Genomic_DNA"/>
</dbReference>
<dbReference type="PANTHER" id="PTHR13138">
    <property type="entry name" value="PROTEIN LIN1"/>
    <property type="match status" value="1"/>
</dbReference>
<dbReference type="SUPFAM" id="SSF55277">
    <property type="entry name" value="GYF domain"/>
    <property type="match status" value="1"/>
</dbReference>
<evidence type="ECO:0000259" key="2">
    <source>
        <dbReference type="PROSITE" id="PS50829"/>
    </source>
</evidence>
<reference evidence="5" key="1">
    <citation type="journal article" date="2020" name="PLoS Negl. Trop. Dis.">
        <title>High-quality nuclear genome for Sarcoptes scabiei-A critical resource for a neglected parasite.</title>
        <authorList>
            <person name="Korhonen P.K."/>
            <person name="Gasser R.B."/>
            <person name="Ma G."/>
            <person name="Wang T."/>
            <person name="Stroehlein A.J."/>
            <person name="Young N.D."/>
            <person name="Ang C.S."/>
            <person name="Fernando D.D."/>
            <person name="Lu H.C."/>
            <person name="Taylor S."/>
            <person name="Reynolds S.L."/>
            <person name="Mofiz E."/>
            <person name="Najaraj S.H."/>
            <person name="Gowda H."/>
            <person name="Madugundu A."/>
            <person name="Renuse S."/>
            <person name="Holt D."/>
            <person name="Pandey A."/>
            <person name="Papenfuss A.T."/>
            <person name="Fischer K."/>
        </authorList>
    </citation>
    <scope>NUCLEOTIDE SEQUENCE [LARGE SCALE GENOMIC DNA]</scope>
</reference>
<keyword evidence="5" id="KW-1185">Reference proteome</keyword>
<dbReference type="AlphaFoldDB" id="A0A834R8N8"/>
<dbReference type="EnsemblMetazoa" id="SSS_869s_mrna">
    <property type="protein sequence ID" value="KAF7489458.1"/>
    <property type="gene ID" value="SSS_869"/>
</dbReference>
<evidence type="ECO:0000256" key="1">
    <source>
        <dbReference type="SAM" id="MobiDB-lite"/>
    </source>
</evidence>
<feature type="compositionally biased region" description="Basic and acidic residues" evidence="1">
    <location>
        <begin position="175"/>
        <end position="202"/>
    </location>
</feature>